<accession>A0A1C7FEW7</accession>
<dbReference type="EMBL" id="CP016415">
    <property type="protein sequence ID" value="ANU38456.1"/>
    <property type="molecule type" value="Genomic_DNA"/>
</dbReference>
<dbReference type="AlphaFoldDB" id="A0A1C7FEW7"/>
<dbReference type="Proteomes" id="UP000092528">
    <property type="component" value="Chromosome 2"/>
</dbReference>
<organism evidence="1 2">
    <name type="scientific">Vibrio scophthalmi</name>
    <dbReference type="NCBI Taxonomy" id="45658"/>
    <lineage>
        <taxon>Bacteria</taxon>
        <taxon>Pseudomonadati</taxon>
        <taxon>Pseudomonadota</taxon>
        <taxon>Gammaproteobacteria</taxon>
        <taxon>Vibrionales</taxon>
        <taxon>Vibrionaceae</taxon>
        <taxon>Vibrio</taxon>
    </lineage>
</organism>
<keyword evidence="2" id="KW-1185">Reference proteome</keyword>
<evidence type="ECO:0000313" key="2">
    <source>
        <dbReference type="Proteomes" id="UP000092528"/>
    </source>
</evidence>
<protein>
    <submittedName>
        <fullName evidence="1">Uncharacterized protein</fullName>
    </submittedName>
</protein>
<reference evidence="1 2" key="1">
    <citation type="submission" date="2016-07" db="EMBL/GenBank/DDBJ databases">
        <title>Genome sequencing of Vibrio scophthalmi strain VS-05, an isolated from Paralichthys olivaceus.</title>
        <authorList>
            <person name="Han H.-J."/>
        </authorList>
    </citation>
    <scope>NUCLEOTIDE SEQUENCE [LARGE SCALE GENOMIC DNA]</scope>
    <source>
        <strain evidence="1 2">VS-05</strain>
    </source>
</reference>
<evidence type="ECO:0000313" key="1">
    <source>
        <dbReference type="EMBL" id="ANU38456.1"/>
    </source>
</evidence>
<dbReference type="STRING" id="45658.VSVS12_03840"/>
<dbReference type="GeneID" id="96874843"/>
<name>A0A1C7FEW7_9VIBR</name>
<dbReference type="RefSeq" id="WP_005599403.1">
    <property type="nucleotide sequence ID" value="NZ_CP016415.1"/>
</dbReference>
<sequence>MRSSDIILPKPEASSDETRSEKLVKAYIFERTQQEITEVELNRAKIVIIDENGNLKRVPLLAEH</sequence>
<proteinExistence type="predicted"/>
<gene>
    <name evidence="1" type="ORF">VSVS05_03418</name>
</gene>
<dbReference type="PATRIC" id="fig|45658.7.peg.3378"/>